<dbReference type="InterPro" id="IPR011856">
    <property type="entry name" value="tRNA_endonuc-like_dom_sf"/>
</dbReference>
<accession>A0ABY5BEM0</accession>
<evidence type="ECO:0000256" key="1">
    <source>
        <dbReference type="ARBA" id="ARBA00001946"/>
    </source>
</evidence>
<name>A0ABY5BEM0_BURGL</name>
<dbReference type="Gene3D" id="3.40.1350.10">
    <property type="match status" value="1"/>
</dbReference>
<proteinExistence type="predicted"/>
<evidence type="ECO:0000256" key="3">
    <source>
        <dbReference type="ARBA" id="ARBA00022801"/>
    </source>
</evidence>
<evidence type="ECO:0000256" key="2">
    <source>
        <dbReference type="ARBA" id="ARBA00022722"/>
    </source>
</evidence>
<comment type="cofactor">
    <cofactor evidence="1">
        <name>Mg(2+)</name>
        <dbReference type="ChEBI" id="CHEBI:18420"/>
    </cofactor>
</comment>
<dbReference type="SMART" id="SM00990">
    <property type="entry name" value="VRR_NUC"/>
    <property type="match status" value="1"/>
</dbReference>
<sequence length="594" mass="63599">MLEKTVEAYLVERVRALGGTAYKFTSPARASVPDRIVILPPGRIYFVELKRPGGKLTRGQEREHEHLRRLGADVRMLDSREAVDTFVQKVRDELIGDDRTLLVEAWKFGQFADDFDVPQAKPIRAALRRLCAALDAAPAADASDTLRALLTSPRAAVPADRRKDFETAMAAIPVEDGNPTSFIRDGDDSYVQHHVESAWLGFSLACQMLDAAPAAPVAEPMLKAPEGEDPMADGQNTVESGLKRLRAAYCKQQPAPIPDQMALVWRADVMRLALDYGRLATLVKKHIPDAHIAAPSATQAVAADGAQTFEQWFSSLPHQHRALIGDVRDARMGFEAARAAVSPATSESKCTRCGSSTAQACNERGCFYLESGEGEPATADERAALDMALKLRAAGVAGTAVGDMLHAAAAMIEARASQAAAPAEAIDRYQAVCAAAYQLAGVVGAPMRFLDALSDAANGEPMSADEALNLLPVGLNEIDEVNRSASAPADAREPVAQWQTRVRAAKTAAWVNVTEKDAKHVMSELPEAYEVRALYERPEPADAGEAVSSFIRDVAAQKPVLGSSCGLCDSNRNRAQDLLKAAQGVQGGKGGDRG</sequence>
<evidence type="ECO:0000259" key="4">
    <source>
        <dbReference type="SMART" id="SM00990"/>
    </source>
</evidence>
<dbReference type="EMBL" id="CP099587">
    <property type="protein sequence ID" value="USS45109.1"/>
    <property type="molecule type" value="Genomic_DNA"/>
</dbReference>
<protein>
    <recommendedName>
        <fullName evidence="4">VRR-NUC domain-containing protein</fullName>
    </recommendedName>
</protein>
<dbReference type="RefSeq" id="WP_252836751.1">
    <property type="nucleotide sequence ID" value="NZ_CP099587.1"/>
</dbReference>
<evidence type="ECO:0000313" key="6">
    <source>
        <dbReference type="Proteomes" id="UP001056386"/>
    </source>
</evidence>
<evidence type="ECO:0000313" key="5">
    <source>
        <dbReference type="EMBL" id="USS45109.1"/>
    </source>
</evidence>
<gene>
    <name evidence="5" type="ORF">NFI99_26325</name>
</gene>
<organism evidence="5 6">
    <name type="scientific">Burkholderia glumae</name>
    <name type="common">Pseudomonas glumae</name>
    <dbReference type="NCBI Taxonomy" id="337"/>
    <lineage>
        <taxon>Bacteria</taxon>
        <taxon>Pseudomonadati</taxon>
        <taxon>Pseudomonadota</taxon>
        <taxon>Betaproteobacteria</taxon>
        <taxon>Burkholderiales</taxon>
        <taxon>Burkholderiaceae</taxon>
        <taxon>Burkholderia</taxon>
    </lineage>
</organism>
<dbReference type="Proteomes" id="UP001056386">
    <property type="component" value="Chromosome 1"/>
</dbReference>
<keyword evidence="3" id="KW-0378">Hydrolase</keyword>
<reference evidence="5" key="1">
    <citation type="submission" date="2022-06" db="EMBL/GenBank/DDBJ databases">
        <title>Draft genome sequence of Burkholderia glumae strain GR20004 isolated from rice panicle showing bacterial panicle blight.</title>
        <authorList>
            <person name="Choi S.Y."/>
            <person name="Lee Y.H."/>
        </authorList>
    </citation>
    <scope>NUCLEOTIDE SEQUENCE</scope>
    <source>
        <strain evidence="5">GR20004</strain>
    </source>
</reference>
<keyword evidence="2" id="KW-0540">Nuclease</keyword>
<feature type="domain" description="VRR-NUC" evidence="4">
    <location>
        <begin position="1"/>
        <end position="81"/>
    </location>
</feature>
<keyword evidence="6" id="KW-1185">Reference proteome</keyword>
<dbReference type="InterPro" id="IPR014883">
    <property type="entry name" value="VRR_NUC"/>
</dbReference>